<dbReference type="SMART" id="SM00579">
    <property type="entry name" value="FBD"/>
    <property type="match status" value="1"/>
</dbReference>
<dbReference type="SUPFAM" id="SSF81383">
    <property type="entry name" value="F-box domain"/>
    <property type="match status" value="1"/>
</dbReference>
<accession>A0A6P6TC84</accession>
<dbReference type="RefSeq" id="XP_027076084.1">
    <property type="nucleotide sequence ID" value="XM_027220283.1"/>
</dbReference>
<dbReference type="PANTHER" id="PTHR31900:SF30">
    <property type="entry name" value="SUPERFAMILY PROTEIN, PUTATIVE-RELATED"/>
    <property type="match status" value="1"/>
</dbReference>
<evidence type="ECO:0000313" key="3">
    <source>
        <dbReference type="RefSeq" id="XP_027076084.1"/>
    </source>
</evidence>
<dbReference type="OrthoDB" id="612216at2759"/>
<dbReference type="Pfam" id="PF00646">
    <property type="entry name" value="F-box"/>
    <property type="match status" value="1"/>
</dbReference>
<proteinExistence type="predicted"/>
<dbReference type="Proteomes" id="UP001652660">
    <property type="component" value="Chromosome 7c"/>
</dbReference>
<dbReference type="Pfam" id="PF08387">
    <property type="entry name" value="FBD"/>
    <property type="match status" value="1"/>
</dbReference>
<sequence>MSRIRRSFLAPRIRSNRRQKTVKVQSQNHVKVDHVDRISALPNDLLCHILSFLATKKAAATSILSTRWRYLFTSLPNIHLEFDQSLRRFDPKSGKKYVDIMGPNYQRFARLVDCCHRLILQQKPYCLTKFHLSLEEFLEIFRVAIDSLICAAISCGVQQLEVFVGRDRSNAFSPPGILSCPGIFSCKTLLEMKLESRFTDFYVPETVSLPNLKILHLAQFILTDELSIPRLIQGCPVLIELSFDCLTYSEGEVLTLLIKSPSLEKIYLHCVTDEWDIVLDIPSAVNLECEVEGASKTSINAPKLQHLHFDGDAVKVNILPNHKSLVEARISVSCPYIVKTSDQEQLLRCEVAFELMNSSQSVVSLYLLDATVELLFYSQKLLPTFEKLTYLELEVRKYYDKHTRSWKMLSWLLESAPNLQVLVFDEVFWDDRIESSAEDKKFEFLSAEPVPLCLPIHLREVKIRKFNGKEYEFKLIDYILQNVKALKKMTVGVLGHFGARSKILSFKRCNNDCQIVFT</sequence>
<dbReference type="PANTHER" id="PTHR31900">
    <property type="entry name" value="F-BOX/RNI SUPERFAMILY PROTEIN-RELATED"/>
    <property type="match status" value="1"/>
</dbReference>
<organism evidence="2 3">
    <name type="scientific">Coffea arabica</name>
    <name type="common">Arabian coffee</name>
    <dbReference type="NCBI Taxonomy" id="13443"/>
    <lineage>
        <taxon>Eukaryota</taxon>
        <taxon>Viridiplantae</taxon>
        <taxon>Streptophyta</taxon>
        <taxon>Embryophyta</taxon>
        <taxon>Tracheophyta</taxon>
        <taxon>Spermatophyta</taxon>
        <taxon>Magnoliopsida</taxon>
        <taxon>eudicotyledons</taxon>
        <taxon>Gunneridae</taxon>
        <taxon>Pentapetalae</taxon>
        <taxon>asterids</taxon>
        <taxon>lamiids</taxon>
        <taxon>Gentianales</taxon>
        <taxon>Rubiaceae</taxon>
        <taxon>Ixoroideae</taxon>
        <taxon>Gardenieae complex</taxon>
        <taxon>Bertiereae - Coffeeae clade</taxon>
        <taxon>Coffeeae</taxon>
        <taxon>Coffea</taxon>
    </lineage>
</organism>
<reference evidence="3" key="2">
    <citation type="submission" date="2025-08" db="UniProtKB">
        <authorList>
            <consortium name="RefSeq"/>
        </authorList>
    </citation>
    <scope>IDENTIFICATION</scope>
    <source>
        <tissue evidence="3">Leaves</tissue>
    </source>
</reference>
<dbReference type="InterPro" id="IPR001810">
    <property type="entry name" value="F-box_dom"/>
</dbReference>
<feature type="domain" description="F-box" evidence="1">
    <location>
        <begin position="35"/>
        <end position="89"/>
    </location>
</feature>
<dbReference type="GeneID" id="113699934"/>
<keyword evidence="2" id="KW-1185">Reference proteome</keyword>
<dbReference type="Gene3D" id="1.20.1280.50">
    <property type="match status" value="1"/>
</dbReference>
<dbReference type="SUPFAM" id="SSF52047">
    <property type="entry name" value="RNI-like"/>
    <property type="match status" value="1"/>
</dbReference>
<dbReference type="InterPro" id="IPR053781">
    <property type="entry name" value="F-box_AtFBL13-like"/>
</dbReference>
<dbReference type="Gene3D" id="3.80.10.10">
    <property type="entry name" value="Ribonuclease Inhibitor"/>
    <property type="match status" value="1"/>
</dbReference>
<dbReference type="Pfam" id="PF24758">
    <property type="entry name" value="LRR_At5g56370"/>
    <property type="match status" value="1"/>
</dbReference>
<dbReference type="CDD" id="cd22160">
    <property type="entry name" value="F-box_AtFBL13-like"/>
    <property type="match status" value="1"/>
</dbReference>
<dbReference type="InterPro" id="IPR006566">
    <property type="entry name" value="FBD"/>
</dbReference>
<reference evidence="2" key="1">
    <citation type="journal article" date="2025" name="Foods">
        <title>Unveiling the Microbial Signatures of Arabica Coffee Cherries: Insights into Ripeness Specific Diversity, Functional Traits, and Implications for Quality and Safety.</title>
        <authorList>
            <consortium name="RefSeq"/>
            <person name="Tenea G.N."/>
            <person name="Cifuentes V."/>
            <person name="Reyes P."/>
            <person name="Cevallos-Vallejos M."/>
        </authorList>
    </citation>
    <scope>NUCLEOTIDE SEQUENCE [LARGE SCALE GENOMIC DNA]</scope>
</reference>
<dbReference type="InterPro" id="IPR036047">
    <property type="entry name" value="F-box-like_dom_sf"/>
</dbReference>
<evidence type="ECO:0000313" key="2">
    <source>
        <dbReference type="Proteomes" id="UP001652660"/>
    </source>
</evidence>
<dbReference type="InterPro" id="IPR050232">
    <property type="entry name" value="FBL13/AtMIF1-like"/>
</dbReference>
<evidence type="ECO:0000259" key="1">
    <source>
        <dbReference type="PROSITE" id="PS50181"/>
    </source>
</evidence>
<protein>
    <submittedName>
        <fullName evidence="3">F-box protein At4g22280-like</fullName>
    </submittedName>
</protein>
<name>A0A6P6TC84_COFAR</name>
<gene>
    <name evidence="3" type="primary">LOC113699934</name>
</gene>
<dbReference type="InterPro" id="IPR032675">
    <property type="entry name" value="LRR_dom_sf"/>
</dbReference>
<dbReference type="AlphaFoldDB" id="A0A6P6TC84"/>
<dbReference type="PROSITE" id="PS50181">
    <property type="entry name" value="FBOX"/>
    <property type="match status" value="1"/>
</dbReference>
<dbReference type="InterPro" id="IPR055411">
    <property type="entry name" value="LRR_FXL15/At3g58940/PEG3-like"/>
</dbReference>